<dbReference type="PANTHER" id="PTHR18964:SF146">
    <property type="entry name" value="POLYPHOSPHATE GLUCOKINASE"/>
    <property type="match status" value="1"/>
</dbReference>
<dbReference type="Pfam" id="PF00480">
    <property type="entry name" value="ROK"/>
    <property type="match status" value="1"/>
</dbReference>
<dbReference type="KEGG" id="rain:Rai3103_08085"/>
<feature type="compositionally biased region" description="Basic and acidic residues" evidence="2">
    <location>
        <begin position="274"/>
        <end position="287"/>
    </location>
</feature>
<evidence type="ECO:0000313" key="3">
    <source>
        <dbReference type="EMBL" id="QGF23636.1"/>
    </source>
</evidence>
<sequence length="319" mass="34005">MTARPVLGIDIGGSGIKGAPVDLELGDFAADRLRIPTPKKSTPKKVGAAVAEIVSSFADVIGDGPVGITIPAVVTHGVTRSAANIDKSWIDFEAEKMFEDLLGRRVVVFNDADAAGLAEAHFGAAKDHPGLVLLTTLGTGIGTALIHHGVLIPNSEFGHLEIDGHDAETQASSGVKDRLGLSYKEWIPRIQRYFEVLEALLWPDLIVVGGGISRDSDKFLPKLNLKTAIVPAQMRNRAGIIGAAWMAGHREDHVVGELTVDVATERALRHAAERTAAHHADTDDSDRILVSGDGGPSEIEIEGDYSEDEPKEWETAGEE</sequence>
<dbReference type="InterPro" id="IPR043129">
    <property type="entry name" value="ATPase_NBD"/>
</dbReference>
<protein>
    <submittedName>
        <fullName evidence="3">ROK family protein</fullName>
    </submittedName>
</protein>
<evidence type="ECO:0000256" key="2">
    <source>
        <dbReference type="SAM" id="MobiDB-lite"/>
    </source>
</evidence>
<evidence type="ECO:0000313" key="4">
    <source>
        <dbReference type="Proteomes" id="UP000386847"/>
    </source>
</evidence>
<gene>
    <name evidence="3" type="ORF">Rai3103_08085</name>
</gene>
<organism evidence="3 4">
    <name type="scientific">Raineyella fluvialis</name>
    <dbReference type="NCBI Taxonomy" id="2662261"/>
    <lineage>
        <taxon>Bacteria</taxon>
        <taxon>Bacillati</taxon>
        <taxon>Actinomycetota</taxon>
        <taxon>Actinomycetes</taxon>
        <taxon>Propionibacteriales</taxon>
        <taxon>Propionibacteriaceae</taxon>
        <taxon>Raineyella</taxon>
    </lineage>
</organism>
<dbReference type="NCBIfam" id="NF045942">
    <property type="entry name" value="PolPhglucPhase"/>
    <property type="match status" value="1"/>
</dbReference>
<reference evidence="3 4" key="1">
    <citation type="submission" date="2019-10" db="EMBL/GenBank/DDBJ databases">
        <title>Genomic analysis of Raineyella sp. CBA3103.</title>
        <authorList>
            <person name="Roh S.W."/>
        </authorList>
    </citation>
    <scope>NUCLEOTIDE SEQUENCE [LARGE SCALE GENOMIC DNA]</scope>
    <source>
        <strain evidence="3 4">CBA3103</strain>
    </source>
</reference>
<dbReference type="Proteomes" id="UP000386847">
    <property type="component" value="Chromosome"/>
</dbReference>
<dbReference type="RefSeq" id="WP_153572166.1">
    <property type="nucleotide sequence ID" value="NZ_CP045725.1"/>
</dbReference>
<feature type="region of interest" description="Disordered" evidence="2">
    <location>
        <begin position="274"/>
        <end position="319"/>
    </location>
</feature>
<comment type="similarity">
    <text evidence="1">Belongs to the ROK (NagC/XylR) family.</text>
</comment>
<accession>A0A5Q2FH39</accession>
<dbReference type="SUPFAM" id="SSF53067">
    <property type="entry name" value="Actin-like ATPase domain"/>
    <property type="match status" value="1"/>
</dbReference>
<dbReference type="CDD" id="cd24058">
    <property type="entry name" value="ASKHA_NBD_ROK_PPGK"/>
    <property type="match status" value="1"/>
</dbReference>
<dbReference type="Gene3D" id="3.30.420.40">
    <property type="match status" value="2"/>
</dbReference>
<keyword evidence="4" id="KW-1185">Reference proteome</keyword>
<dbReference type="EMBL" id="CP045725">
    <property type="protein sequence ID" value="QGF23636.1"/>
    <property type="molecule type" value="Genomic_DNA"/>
</dbReference>
<dbReference type="InterPro" id="IPR000600">
    <property type="entry name" value="ROK"/>
</dbReference>
<evidence type="ECO:0000256" key="1">
    <source>
        <dbReference type="ARBA" id="ARBA00006479"/>
    </source>
</evidence>
<name>A0A5Q2FH39_9ACTN</name>
<proteinExistence type="inferred from homology"/>
<dbReference type="AlphaFoldDB" id="A0A5Q2FH39"/>
<feature type="compositionally biased region" description="Acidic residues" evidence="2">
    <location>
        <begin position="299"/>
        <end position="319"/>
    </location>
</feature>
<dbReference type="PANTHER" id="PTHR18964">
    <property type="entry name" value="ROK (REPRESSOR, ORF, KINASE) FAMILY"/>
    <property type="match status" value="1"/>
</dbReference>